<protein>
    <submittedName>
        <fullName evidence="2">Uncharacterized protein</fullName>
    </submittedName>
</protein>
<proteinExistence type="predicted"/>
<reference evidence="2 3" key="1">
    <citation type="submission" date="2019-03" db="EMBL/GenBank/DDBJ databases">
        <title>First draft genome of Liparis tanakae, snailfish: a comprehensive survey of snailfish specific genes.</title>
        <authorList>
            <person name="Kim W."/>
            <person name="Song I."/>
            <person name="Jeong J.-H."/>
            <person name="Kim D."/>
            <person name="Kim S."/>
            <person name="Ryu S."/>
            <person name="Song J.Y."/>
            <person name="Lee S.K."/>
        </authorList>
    </citation>
    <scope>NUCLEOTIDE SEQUENCE [LARGE SCALE GENOMIC DNA]</scope>
    <source>
        <tissue evidence="2">Muscle</tissue>
    </source>
</reference>
<evidence type="ECO:0000256" key="1">
    <source>
        <dbReference type="SAM" id="MobiDB-lite"/>
    </source>
</evidence>
<organism evidence="2 3">
    <name type="scientific">Liparis tanakae</name>
    <name type="common">Tanaka's snailfish</name>
    <dbReference type="NCBI Taxonomy" id="230148"/>
    <lineage>
        <taxon>Eukaryota</taxon>
        <taxon>Metazoa</taxon>
        <taxon>Chordata</taxon>
        <taxon>Craniata</taxon>
        <taxon>Vertebrata</taxon>
        <taxon>Euteleostomi</taxon>
        <taxon>Actinopterygii</taxon>
        <taxon>Neopterygii</taxon>
        <taxon>Teleostei</taxon>
        <taxon>Neoteleostei</taxon>
        <taxon>Acanthomorphata</taxon>
        <taxon>Eupercaria</taxon>
        <taxon>Perciformes</taxon>
        <taxon>Cottioidei</taxon>
        <taxon>Cottales</taxon>
        <taxon>Liparidae</taxon>
        <taxon>Liparis</taxon>
    </lineage>
</organism>
<feature type="compositionally biased region" description="Basic and acidic residues" evidence="1">
    <location>
        <begin position="97"/>
        <end position="120"/>
    </location>
</feature>
<feature type="region of interest" description="Disordered" evidence="1">
    <location>
        <begin position="1"/>
        <end position="25"/>
    </location>
</feature>
<dbReference type="AlphaFoldDB" id="A0A4Z2GSC6"/>
<dbReference type="Proteomes" id="UP000314294">
    <property type="component" value="Unassembled WGS sequence"/>
</dbReference>
<name>A0A4Z2GSC6_9TELE</name>
<sequence>MLSRLGSARFESSMPLGQTQADSRRTSTRVAMLAAANSGSWRQHTAALLMIGSGRGKAKELLWLWHWQGRQPVLLKWKKPGWHSSHFGPYTPVLHTHVPELEEAEQNRKHESEDQARDEESTSGCPEGVRETASFHKER</sequence>
<accession>A0A4Z2GSC6</accession>
<feature type="compositionally biased region" description="Basic and acidic residues" evidence="1">
    <location>
        <begin position="128"/>
        <end position="139"/>
    </location>
</feature>
<gene>
    <name evidence="2" type="ORF">EYF80_033356</name>
</gene>
<feature type="region of interest" description="Disordered" evidence="1">
    <location>
        <begin position="93"/>
        <end position="139"/>
    </location>
</feature>
<keyword evidence="3" id="KW-1185">Reference proteome</keyword>
<comment type="caution">
    <text evidence="2">The sequence shown here is derived from an EMBL/GenBank/DDBJ whole genome shotgun (WGS) entry which is preliminary data.</text>
</comment>
<evidence type="ECO:0000313" key="3">
    <source>
        <dbReference type="Proteomes" id="UP000314294"/>
    </source>
</evidence>
<dbReference type="EMBL" id="SRLO01000429">
    <property type="protein sequence ID" value="TNN56396.1"/>
    <property type="molecule type" value="Genomic_DNA"/>
</dbReference>
<evidence type="ECO:0000313" key="2">
    <source>
        <dbReference type="EMBL" id="TNN56396.1"/>
    </source>
</evidence>